<organism evidence="2 3">
    <name type="scientific">Meloidogyne graminicola</name>
    <dbReference type="NCBI Taxonomy" id="189291"/>
    <lineage>
        <taxon>Eukaryota</taxon>
        <taxon>Metazoa</taxon>
        <taxon>Ecdysozoa</taxon>
        <taxon>Nematoda</taxon>
        <taxon>Chromadorea</taxon>
        <taxon>Rhabditida</taxon>
        <taxon>Tylenchina</taxon>
        <taxon>Tylenchomorpha</taxon>
        <taxon>Tylenchoidea</taxon>
        <taxon>Meloidogynidae</taxon>
        <taxon>Meloidogyninae</taxon>
        <taxon>Meloidogyne</taxon>
    </lineage>
</organism>
<dbReference type="Pfam" id="PF00041">
    <property type="entry name" value="fn3"/>
    <property type="match status" value="1"/>
</dbReference>
<keyword evidence="3" id="KW-1185">Reference proteome</keyword>
<dbReference type="AlphaFoldDB" id="A0A8S9ZEI7"/>
<feature type="domain" description="Fibronectin type-III" evidence="1">
    <location>
        <begin position="78"/>
        <end position="191"/>
    </location>
</feature>
<evidence type="ECO:0000313" key="2">
    <source>
        <dbReference type="EMBL" id="KAF7630844.1"/>
    </source>
</evidence>
<dbReference type="SUPFAM" id="SSF49265">
    <property type="entry name" value="Fibronectin type III"/>
    <property type="match status" value="1"/>
</dbReference>
<name>A0A8S9ZEI7_9BILA</name>
<gene>
    <name evidence="2" type="ORF">Mgra_00008902</name>
</gene>
<sequence>MHIDHTLRTIIILLNELELKQMINESEECLLGSTSDTKFLTPKLLPAHRFIFLICAHNEAGASPKSDPLVYFSPPGVPDPPRDFVAEALSTSELQLSWTEPASNNGMPITLYHLNCYKLYKHLEHSTGKHRQLVSQQNEKFKNSTFIFSIKFWQILILIVPGSQRLLLIQSLETQTEYEIILQAENAIGKKLS</sequence>
<evidence type="ECO:0000313" key="3">
    <source>
        <dbReference type="Proteomes" id="UP000605970"/>
    </source>
</evidence>
<protein>
    <recommendedName>
        <fullName evidence="1">Fibronectin type-III domain-containing protein</fullName>
    </recommendedName>
</protein>
<dbReference type="CDD" id="cd00063">
    <property type="entry name" value="FN3"/>
    <property type="match status" value="1"/>
</dbReference>
<proteinExistence type="predicted"/>
<dbReference type="Gene3D" id="2.60.40.10">
    <property type="entry name" value="Immunoglobulins"/>
    <property type="match status" value="1"/>
</dbReference>
<dbReference type="InterPro" id="IPR036116">
    <property type="entry name" value="FN3_sf"/>
</dbReference>
<evidence type="ECO:0000259" key="1">
    <source>
        <dbReference type="SMART" id="SM00060"/>
    </source>
</evidence>
<accession>A0A8S9ZEI7</accession>
<comment type="caution">
    <text evidence="2">The sequence shown here is derived from an EMBL/GenBank/DDBJ whole genome shotgun (WGS) entry which is preliminary data.</text>
</comment>
<dbReference type="OrthoDB" id="443915at2759"/>
<dbReference type="InterPro" id="IPR013783">
    <property type="entry name" value="Ig-like_fold"/>
</dbReference>
<dbReference type="EMBL" id="JABEBT010000128">
    <property type="protein sequence ID" value="KAF7630844.1"/>
    <property type="molecule type" value="Genomic_DNA"/>
</dbReference>
<reference evidence="2" key="1">
    <citation type="journal article" date="2020" name="Ecol. Evol.">
        <title>Genome structure and content of the rice root-knot nematode (Meloidogyne graminicola).</title>
        <authorList>
            <person name="Phan N.T."/>
            <person name="Danchin E.G.J."/>
            <person name="Klopp C."/>
            <person name="Perfus-Barbeoch L."/>
            <person name="Kozlowski D.K."/>
            <person name="Koutsovoulos G.D."/>
            <person name="Lopez-Roques C."/>
            <person name="Bouchez O."/>
            <person name="Zahm M."/>
            <person name="Besnard G."/>
            <person name="Bellafiore S."/>
        </authorList>
    </citation>
    <scope>NUCLEOTIDE SEQUENCE</scope>
    <source>
        <strain evidence="2">VN-18</strain>
    </source>
</reference>
<dbReference type="SMART" id="SM00060">
    <property type="entry name" value="FN3"/>
    <property type="match status" value="1"/>
</dbReference>
<dbReference type="InterPro" id="IPR003961">
    <property type="entry name" value="FN3_dom"/>
</dbReference>
<dbReference type="Proteomes" id="UP000605970">
    <property type="component" value="Unassembled WGS sequence"/>
</dbReference>